<dbReference type="Gene3D" id="6.10.340.10">
    <property type="match status" value="1"/>
</dbReference>
<dbReference type="PROSITE" id="PS51832">
    <property type="entry name" value="HD_GYP"/>
    <property type="match status" value="1"/>
</dbReference>
<feature type="domain" description="HD-GYP" evidence="2">
    <location>
        <begin position="813"/>
        <end position="1025"/>
    </location>
</feature>
<protein>
    <recommendedName>
        <fullName evidence="2">HD-GYP domain-containing protein</fullName>
    </recommendedName>
</protein>
<reference evidence="4" key="1">
    <citation type="submission" date="2016-12" db="EMBL/GenBank/DDBJ databases">
        <title>Comparative genomic analysis reveals the diversity, evolution, and environmental adaptation strategies of the genus Vibrio.</title>
        <authorList>
            <person name="Lin H."/>
            <person name="Wang X."/>
            <person name="Zhang X.-H."/>
        </authorList>
    </citation>
    <scope>NUCLEOTIDE SEQUENCE [LARGE SCALE GENOMIC DNA]</scope>
    <source>
        <strain evidence="4">QT6D1</strain>
    </source>
</reference>
<dbReference type="InterPro" id="IPR037522">
    <property type="entry name" value="HD_GYP_dom"/>
</dbReference>
<dbReference type="Gene3D" id="3.30.450.20">
    <property type="entry name" value="PAS domain"/>
    <property type="match status" value="1"/>
</dbReference>
<evidence type="ECO:0000259" key="2">
    <source>
        <dbReference type="PROSITE" id="PS51832"/>
    </source>
</evidence>
<keyword evidence="1" id="KW-0812">Transmembrane</keyword>
<feature type="transmembrane region" description="Helical" evidence="1">
    <location>
        <begin position="12"/>
        <end position="36"/>
    </location>
</feature>
<evidence type="ECO:0000313" key="4">
    <source>
        <dbReference type="Proteomes" id="UP000197092"/>
    </source>
</evidence>
<dbReference type="Pfam" id="PF13487">
    <property type="entry name" value="HD_5"/>
    <property type="match status" value="1"/>
</dbReference>
<keyword evidence="1" id="KW-1133">Transmembrane helix</keyword>
<dbReference type="SMART" id="SM00062">
    <property type="entry name" value="PBPb"/>
    <property type="match status" value="1"/>
</dbReference>
<dbReference type="GO" id="GO:0008081">
    <property type="term" value="F:phosphoric diester hydrolase activity"/>
    <property type="evidence" value="ECO:0007669"/>
    <property type="project" value="UniProtKB-ARBA"/>
</dbReference>
<dbReference type="Gene3D" id="3.40.190.10">
    <property type="entry name" value="Periplasmic binding protein-like II"/>
    <property type="match status" value="2"/>
</dbReference>
<dbReference type="Pfam" id="PF00497">
    <property type="entry name" value="SBP_bac_3"/>
    <property type="match status" value="1"/>
</dbReference>
<dbReference type="InterPro" id="IPR003607">
    <property type="entry name" value="HD/PDEase_dom"/>
</dbReference>
<dbReference type="Proteomes" id="UP000197092">
    <property type="component" value="Chromosome 2"/>
</dbReference>
<evidence type="ECO:0000256" key="1">
    <source>
        <dbReference type="SAM" id="Phobius"/>
    </source>
</evidence>
<proteinExistence type="predicted"/>
<dbReference type="AlphaFoldDB" id="A0AAN1FL67"/>
<dbReference type="PANTHER" id="PTHR43155">
    <property type="entry name" value="CYCLIC DI-GMP PHOSPHODIESTERASE PA4108-RELATED"/>
    <property type="match status" value="1"/>
</dbReference>
<dbReference type="InterPro" id="IPR001638">
    <property type="entry name" value="Solute-binding_3/MltF_N"/>
</dbReference>
<dbReference type="PANTHER" id="PTHR43155:SF2">
    <property type="entry name" value="CYCLIC DI-GMP PHOSPHODIESTERASE PA4108"/>
    <property type="match status" value="1"/>
</dbReference>
<organism evidence="3 4">
    <name type="scientific">Vibrio mediterranei</name>
    <dbReference type="NCBI Taxonomy" id="689"/>
    <lineage>
        <taxon>Bacteria</taxon>
        <taxon>Pseudomonadati</taxon>
        <taxon>Pseudomonadota</taxon>
        <taxon>Gammaproteobacteria</taxon>
        <taxon>Vibrionales</taxon>
        <taxon>Vibrionaceae</taxon>
        <taxon>Vibrio</taxon>
    </lineage>
</organism>
<dbReference type="SUPFAM" id="SSF109604">
    <property type="entry name" value="HD-domain/PDEase-like"/>
    <property type="match status" value="2"/>
</dbReference>
<dbReference type="SUPFAM" id="SSF53850">
    <property type="entry name" value="Periplasmic binding protein-like II"/>
    <property type="match status" value="1"/>
</dbReference>
<dbReference type="SMART" id="SM00471">
    <property type="entry name" value="HDc"/>
    <property type="match status" value="1"/>
</dbReference>
<dbReference type="Gene3D" id="1.10.3210.10">
    <property type="entry name" value="Hypothetical protein af1432"/>
    <property type="match status" value="2"/>
</dbReference>
<dbReference type="CDD" id="cd00077">
    <property type="entry name" value="HDc"/>
    <property type="match status" value="1"/>
</dbReference>
<name>A0AAN1FL67_9VIBR</name>
<accession>A0AAN1FL67</accession>
<sequence>MIRCFKNATFSIRVAIGTLFILITALTSILLLSAHYKFAYSTLKKHQLDEYSLVSEEVAQKIKSADSQARHLTRSLANIIASKNSIEQWQPILLAALESNPEVYSLYVGTNTDEFYQIINLDLISSSSSNMKLEESDRWVFVYIHRAEDGKQRKTVTFVDESLHVREQYSLPSKFLPSQRPWFQSALSGDIVKTEPYLFQNMTTSGQTYAFLTPSGHAVVGVDILLSTTSDMLSEIFKQHSSEAFVFRQTGEMVASTRSSPAENTSPNLPLLTMTKTEQALIQKANPLRISNQKHWAPMDYNVLGVPRGYSIDILKMITQMTGIQWEFVNGLDWSTFVRQFNNHSLDALHSLQHTQDGYIQGAFSDPIFSLPFGILVPEHLSSIQSITDLNGEKIALVSGWSILPTLSLPNNYSEIEIIEVNSLFMGIELLKSGEVSGLIDSSIVLKNITQQYFIDDVSVVEDIAPFNQGIDWQFHIVLREKYSELLPVINRAISKIINSEQANLQQKWQSDLSMIQHRLVPHPIFYELMASPQKHGHLVNVLMGSKETYIYLQPVSASTPKEFLAIVLPAEILHKQVLNQVYQTAEVTALLVIPMLWLAWFFGTPIIRTVKSLEQKTLQIQSKDYQQLKPVHSRIRELSLLSKSIGQMATQLQANEKQQEILLDSIIELIAGAIDAKSPYTAKHCSRVPILAMMLADAAESSRRPPFENFCFGSEQEKREFRIAAWLHDCGKLTVPEHIVDKGTKLEANYNRLHEIRMRFEVLWRDIELEGVKKQLNGEPEHQVTTWINGRHKQLQREFSFIASLNTGETVVTEEDIAHLKKIGAQTWARHFDDTIGLSPFEKSKKVHAPEIETLLKDAPEHKIERYHSPSHDYGIKMDAPHLLSNLGEIYNLSITRGTLTKEDRYRINEHMVSGIKMLESLPFPNELKSVPRLATTHHETLSGKGYPRKLSAEDLSTKDRILAIADIFEALTSGDRPYKKAFPMNKVLAIMSDMVQKEQIDADLYSLFIEQEIHLRYAHEFLKPEEDDS</sequence>
<evidence type="ECO:0000313" key="3">
    <source>
        <dbReference type="EMBL" id="ASI92600.1"/>
    </source>
</evidence>
<dbReference type="KEGG" id="vsh:BSZ05_22710"/>
<keyword evidence="1" id="KW-0472">Membrane</keyword>
<dbReference type="CDD" id="cd01007">
    <property type="entry name" value="PBP2_BvgS_HisK_like"/>
    <property type="match status" value="1"/>
</dbReference>
<dbReference type="EMBL" id="CP018309">
    <property type="protein sequence ID" value="ASI92600.1"/>
    <property type="molecule type" value="Genomic_DNA"/>
</dbReference>
<gene>
    <name evidence="3" type="ORF">BSZ05_22710</name>
</gene>